<proteinExistence type="predicted"/>
<evidence type="ECO:0000313" key="10">
    <source>
        <dbReference type="Proteomes" id="UP000239899"/>
    </source>
</evidence>
<name>A0A2P6TDY7_CHLSO</name>
<reference evidence="9 10" key="1">
    <citation type="journal article" date="2018" name="Plant J.">
        <title>Genome sequences of Chlorella sorokiniana UTEX 1602 and Micractinium conductrix SAG 241.80: implications to maltose excretion by a green alga.</title>
        <authorList>
            <person name="Arriola M.B."/>
            <person name="Velmurugan N."/>
            <person name="Zhang Y."/>
            <person name="Plunkett M.H."/>
            <person name="Hondzo H."/>
            <person name="Barney B.M."/>
        </authorList>
    </citation>
    <scope>NUCLEOTIDE SEQUENCE [LARGE SCALE GENOMIC DNA]</scope>
    <source>
        <strain evidence="10">UTEX 1602</strain>
    </source>
</reference>
<evidence type="ECO:0000256" key="1">
    <source>
        <dbReference type="ARBA" id="ARBA00004430"/>
    </source>
</evidence>
<evidence type="ECO:0000256" key="5">
    <source>
        <dbReference type="ARBA" id="ARBA00022989"/>
    </source>
</evidence>
<dbReference type="STRING" id="3076.A0A2P6TDY7"/>
<comment type="subcellular location">
    <subcellularLocation>
        <location evidence="1">Cytoplasm</location>
        <location evidence="1">Cytoskeleton</location>
        <location evidence="1">Cilium axoneme</location>
    </subcellularLocation>
    <subcellularLocation>
        <location evidence="2">Membrane</location>
        <topology evidence="2">Single-pass type I membrane protein</topology>
    </subcellularLocation>
</comment>
<evidence type="ECO:0000313" key="9">
    <source>
        <dbReference type="EMBL" id="PRW20854.1"/>
    </source>
</evidence>
<comment type="caution">
    <text evidence="9">The sequence shown here is derived from an EMBL/GenBank/DDBJ whole genome shotgun (WGS) entry which is preliminary data.</text>
</comment>
<keyword evidence="3" id="KW-0812">Transmembrane</keyword>
<protein>
    <submittedName>
        <fullName evidence="9">F-box LRR-repeat 14</fullName>
    </submittedName>
</protein>
<dbReference type="InterPro" id="IPR046956">
    <property type="entry name" value="RLP23-like"/>
</dbReference>
<evidence type="ECO:0000256" key="2">
    <source>
        <dbReference type="ARBA" id="ARBA00004479"/>
    </source>
</evidence>
<sequence>MDATPPSAWQGPPPFLAAHLLARLLGEPRWPLIVSSLRLISRGWRDALGEALPALAPPRYRPAEAAAAAAACFPGLRLLQLDTPAVDVAGAEARQAQQAAALAAICASCSGLRHLIIVGWSLPAGGLQPLASLAHLSRLDLCNMSLAGGSGGPALPPLPVRHLRALCPQVGVPELCRLTALTFLELSAAGRGPQLLLELAQHLLQLRRLVVADLAGEQCEQLPRLASLSTLSSLSLATSADTLGLPLEPLLALLSDSGCRLHQLALKAHYGFDRHLPLAALSGLESLALDTAEVQLAPPSCVSCLSRLTDLKMNVGAPLHQADSQEVDAFISTVGRRLMGLRRLALTAANHLSEAAMQHISGLTALTELSILDAHDFGGRALEALRPLTCLRRLSLSETSLNPVALAAVLNDEVEQSGDPLLPALTFLALHSCRLLSAPDVAGLATSLPSLRQLRLTGWPHMTLPALQHIFLHSPSLQLLQTDWRPPAAPHSTAGAEPDAHQQQELQRFEEAHALCRTRRLQLQHSLDQAVFEHAARFEAALTEAASEALPT</sequence>
<keyword evidence="7" id="KW-0325">Glycoprotein</keyword>
<keyword evidence="4" id="KW-0732">Signal</keyword>
<accession>A0A2P6TDY7</accession>
<gene>
    <name evidence="9" type="ORF">C2E21_8547</name>
</gene>
<evidence type="ECO:0000256" key="8">
    <source>
        <dbReference type="SAM" id="MobiDB-lite"/>
    </source>
</evidence>
<evidence type="ECO:0000256" key="6">
    <source>
        <dbReference type="ARBA" id="ARBA00023136"/>
    </source>
</evidence>
<dbReference type="Proteomes" id="UP000239899">
    <property type="component" value="Unassembled WGS sequence"/>
</dbReference>
<dbReference type="GO" id="GO:0005930">
    <property type="term" value="C:axoneme"/>
    <property type="evidence" value="ECO:0007669"/>
    <property type="project" value="UniProtKB-SubCell"/>
</dbReference>
<feature type="region of interest" description="Disordered" evidence="8">
    <location>
        <begin position="484"/>
        <end position="504"/>
    </location>
</feature>
<dbReference type="EMBL" id="LHPG02000021">
    <property type="protein sequence ID" value="PRW20854.1"/>
    <property type="molecule type" value="Genomic_DNA"/>
</dbReference>
<organism evidence="9 10">
    <name type="scientific">Chlorella sorokiniana</name>
    <name type="common">Freshwater green alga</name>
    <dbReference type="NCBI Taxonomy" id="3076"/>
    <lineage>
        <taxon>Eukaryota</taxon>
        <taxon>Viridiplantae</taxon>
        <taxon>Chlorophyta</taxon>
        <taxon>core chlorophytes</taxon>
        <taxon>Trebouxiophyceae</taxon>
        <taxon>Chlorellales</taxon>
        <taxon>Chlorellaceae</taxon>
        <taxon>Chlorella clade</taxon>
        <taxon>Chlorella</taxon>
    </lineage>
</organism>
<keyword evidence="10" id="KW-1185">Reference proteome</keyword>
<evidence type="ECO:0000256" key="3">
    <source>
        <dbReference type="ARBA" id="ARBA00022692"/>
    </source>
</evidence>
<dbReference type="GO" id="GO:0016020">
    <property type="term" value="C:membrane"/>
    <property type="evidence" value="ECO:0007669"/>
    <property type="project" value="UniProtKB-SubCell"/>
</dbReference>
<keyword evidence="6" id="KW-0472">Membrane</keyword>
<dbReference type="InterPro" id="IPR032675">
    <property type="entry name" value="LRR_dom_sf"/>
</dbReference>
<dbReference type="PANTHER" id="PTHR48063">
    <property type="entry name" value="LRR RECEPTOR-LIKE KINASE"/>
    <property type="match status" value="1"/>
</dbReference>
<evidence type="ECO:0000256" key="7">
    <source>
        <dbReference type="ARBA" id="ARBA00023180"/>
    </source>
</evidence>
<dbReference type="AlphaFoldDB" id="A0A2P6TDY7"/>
<dbReference type="SUPFAM" id="SSF52058">
    <property type="entry name" value="L domain-like"/>
    <property type="match status" value="1"/>
</dbReference>
<dbReference type="Gene3D" id="3.80.10.10">
    <property type="entry name" value="Ribonuclease Inhibitor"/>
    <property type="match status" value="2"/>
</dbReference>
<keyword evidence="5" id="KW-1133">Transmembrane helix</keyword>
<dbReference type="OrthoDB" id="10576937at2759"/>
<evidence type="ECO:0000256" key="4">
    <source>
        <dbReference type="ARBA" id="ARBA00022729"/>
    </source>
</evidence>